<evidence type="ECO:0000256" key="10">
    <source>
        <dbReference type="ARBA" id="ARBA00023304"/>
    </source>
</evidence>
<keyword evidence="9 12" id="KW-0456">Lyase</keyword>
<dbReference type="Proteomes" id="UP000005876">
    <property type="component" value="Chromosome"/>
</dbReference>
<dbReference type="GO" id="GO:0009097">
    <property type="term" value="P:isoleucine biosynthetic process"/>
    <property type="evidence" value="ECO:0007669"/>
    <property type="project" value="UniProtKB-UniRule"/>
</dbReference>
<dbReference type="FunFam" id="3.40.50.1100:FF:000007">
    <property type="entry name" value="L-threonine dehydratase catabolic TdcB"/>
    <property type="match status" value="1"/>
</dbReference>
<evidence type="ECO:0000256" key="9">
    <source>
        <dbReference type="ARBA" id="ARBA00023239"/>
    </source>
</evidence>
<sequence length="429" mass="47660">MEPTETQKIDPTPMASTVSMEDIVRAHHMLREVIVRTPLQRDAVLSAKYNCNVYLKREDLQVVRSFKIRGAYNMIRSLTPEQMEKGIVCASAGNHAQGVAFSCNALGIHGKIFMPSTTPNQKVKQVRRFGGNSVEVILTGDTFDDAYDEAIKVCSEQEMTFIHPFDQPKIIAGNGTIAMEVMESLDTPADYVFVTIGGGGLAAGVGTYFKTVSPSTKVIGVEPLGAASMTEAMRLNKVVTLEQIDKFVDGAAVKRVGQLTYDICTRTLDDIVKVPEGKACTAILELYNENAIVVEPAGSLPVAALDMYREQIQGKTVVCIVSGGNNDIDRMQEIKERSLIYEGLKYYFMVNFPQRAGALREFLQDVLGPDDDITRFEYTKKNDKENGPALVGIELFHKEDYLPLIERMNRKGLKYTELNKNEDLFNMLI</sequence>
<dbReference type="KEGG" id="pta:HPL003_11900"/>
<dbReference type="PANTHER" id="PTHR48078">
    <property type="entry name" value="THREONINE DEHYDRATASE, MITOCHONDRIAL-RELATED"/>
    <property type="match status" value="1"/>
</dbReference>
<dbReference type="NCBIfam" id="TIGR02079">
    <property type="entry name" value="THD1"/>
    <property type="match status" value="1"/>
</dbReference>
<dbReference type="FunFam" id="3.40.1020.10:FF:000002">
    <property type="entry name" value="L-threonine dehydratase"/>
    <property type="match status" value="1"/>
</dbReference>
<dbReference type="GO" id="GO:0003941">
    <property type="term" value="F:L-serine ammonia-lyase activity"/>
    <property type="evidence" value="ECO:0007669"/>
    <property type="project" value="TreeGrafter"/>
</dbReference>
<accession>G7W0B9</accession>
<dbReference type="UniPathway" id="UPA00047">
    <property type="reaction ID" value="UER00054"/>
</dbReference>
<dbReference type="InterPro" id="IPR050147">
    <property type="entry name" value="Ser/Thr_Dehydratase"/>
</dbReference>
<dbReference type="PROSITE" id="PS51672">
    <property type="entry name" value="ACT_LIKE"/>
    <property type="match status" value="1"/>
</dbReference>
<dbReference type="InterPro" id="IPR000634">
    <property type="entry name" value="Ser/Thr_deHydtase_PyrdxlP-BS"/>
</dbReference>
<evidence type="ECO:0000256" key="12">
    <source>
        <dbReference type="RuleBase" id="RU362012"/>
    </source>
</evidence>
<comment type="similarity">
    <text evidence="4 12">Belongs to the serine/threonine dehydratase family.</text>
</comment>
<evidence type="ECO:0000259" key="13">
    <source>
        <dbReference type="PROSITE" id="PS51672"/>
    </source>
</evidence>
<evidence type="ECO:0000256" key="3">
    <source>
        <dbReference type="ARBA" id="ARBA00004810"/>
    </source>
</evidence>
<evidence type="ECO:0000256" key="7">
    <source>
        <dbReference type="ARBA" id="ARBA00022624"/>
    </source>
</evidence>
<dbReference type="EC" id="4.3.1.19" evidence="12"/>
<dbReference type="STRING" id="985665.HPL003_11900"/>
<comment type="function">
    <text evidence="11 12">Catalyzes the anaerobic formation of alpha-ketobutyrate and ammonia from threonine in a two-step reaction. The first step involved a dehydration of threonine and a production of enamine intermediates (aminocrotonate), which tautomerizes to its imine form (iminobutyrate). Both intermediates are unstable and short-lived. The second step is the nonenzymatic hydrolysis of the enamine/imine intermediates to form 2-ketobutyrate and free ammonia. In the low water environment of the cell, the second step is accelerated by RidA.</text>
</comment>
<evidence type="ECO:0000313" key="14">
    <source>
        <dbReference type="EMBL" id="AET59137.1"/>
    </source>
</evidence>
<evidence type="ECO:0000256" key="8">
    <source>
        <dbReference type="ARBA" id="ARBA00022898"/>
    </source>
</evidence>
<evidence type="ECO:0000256" key="5">
    <source>
        <dbReference type="ARBA" id="ARBA00011881"/>
    </source>
</evidence>
<dbReference type="InterPro" id="IPR001926">
    <property type="entry name" value="TrpB-like_PALP"/>
</dbReference>
<dbReference type="GO" id="GO:0006565">
    <property type="term" value="P:L-serine catabolic process"/>
    <property type="evidence" value="ECO:0007669"/>
    <property type="project" value="TreeGrafter"/>
</dbReference>
<evidence type="ECO:0000313" key="15">
    <source>
        <dbReference type="Proteomes" id="UP000005876"/>
    </source>
</evidence>
<feature type="domain" description="ACT-like" evidence="13">
    <location>
        <begin position="346"/>
        <end position="420"/>
    </location>
</feature>
<dbReference type="InterPro" id="IPR036052">
    <property type="entry name" value="TrpB-like_PALP_sf"/>
</dbReference>
<evidence type="ECO:0000256" key="2">
    <source>
        <dbReference type="ARBA" id="ARBA00001933"/>
    </source>
</evidence>
<evidence type="ECO:0000256" key="11">
    <source>
        <dbReference type="ARBA" id="ARBA00025527"/>
    </source>
</evidence>
<dbReference type="RefSeq" id="WP_014279866.1">
    <property type="nucleotide sequence ID" value="NC_016641.1"/>
</dbReference>
<keyword evidence="7 12" id="KW-0412">Isoleucine biosynthesis</keyword>
<dbReference type="PROSITE" id="PS00165">
    <property type="entry name" value="DEHYDRATASE_SER_THR"/>
    <property type="match status" value="1"/>
</dbReference>
<dbReference type="EMBL" id="CP003107">
    <property type="protein sequence ID" value="AET59137.1"/>
    <property type="molecule type" value="Genomic_DNA"/>
</dbReference>
<dbReference type="Pfam" id="PF00585">
    <property type="entry name" value="Thr_dehydrat_C"/>
    <property type="match status" value="1"/>
</dbReference>
<comment type="catalytic activity">
    <reaction evidence="1 12">
        <text>L-threonine = 2-oxobutanoate + NH4(+)</text>
        <dbReference type="Rhea" id="RHEA:22108"/>
        <dbReference type="ChEBI" id="CHEBI:16763"/>
        <dbReference type="ChEBI" id="CHEBI:28938"/>
        <dbReference type="ChEBI" id="CHEBI:57926"/>
        <dbReference type="EC" id="4.3.1.19"/>
    </reaction>
</comment>
<organism evidence="14 15">
    <name type="scientific">Paenibacillus terrae (strain HPL-003)</name>
    <dbReference type="NCBI Taxonomy" id="985665"/>
    <lineage>
        <taxon>Bacteria</taxon>
        <taxon>Bacillati</taxon>
        <taxon>Bacillota</taxon>
        <taxon>Bacilli</taxon>
        <taxon>Bacillales</taxon>
        <taxon>Paenibacillaceae</taxon>
        <taxon>Paenibacillus</taxon>
    </lineage>
</organism>
<evidence type="ECO:0000256" key="4">
    <source>
        <dbReference type="ARBA" id="ARBA00010869"/>
    </source>
</evidence>
<gene>
    <name evidence="12" type="primary">ilvA</name>
    <name evidence="14" type="ordered locus">HPL003_11900</name>
</gene>
<keyword evidence="8 12" id="KW-0663">Pyridoxal phosphate</keyword>
<dbReference type="NCBIfam" id="NF006390">
    <property type="entry name" value="PRK08639.1"/>
    <property type="match status" value="1"/>
</dbReference>
<dbReference type="Pfam" id="PF00291">
    <property type="entry name" value="PALP"/>
    <property type="match status" value="1"/>
</dbReference>
<comment type="pathway">
    <text evidence="3 12">Amino-acid biosynthesis; L-isoleucine biosynthesis; 2-oxobutanoate from L-threonine: step 1/1.</text>
</comment>
<dbReference type="SUPFAM" id="SSF53686">
    <property type="entry name" value="Tryptophan synthase beta subunit-like PLP-dependent enzymes"/>
    <property type="match status" value="1"/>
</dbReference>
<dbReference type="eggNOG" id="COG1171">
    <property type="taxonomic scope" value="Bacteria"/>
</dbReference>
<evidence type="ECO:0000256" key="6">
    <source>
        <dbReference type="ARBA" id="ARBA00022605"/>
    </source>
</evidence>
<proteinExistence type="inferred from homology"/>
<evidence type="ECO:0000256" key="1">
    <source>
        <dbReference type="ARBA" id="ARBA00001274"/>
    </source>
</evidence>
<reference evidence="14 15" key="3">
    <citation type="journal article" date="2012" name="J. Bacteriol.">
        <title>Genome Sequence of Paenibacillus terrae HPL-003, a Xylanase-Producing Bacterium Isolated from Soil Found in Forest Residue.</title>
        <authorList>
            <person name="Shin S.H."/>
            <person name="Kim S."/>
            <person name="Kim J.Y."/>
            <person name="Song H.Y."/>
            <person name="Cho S.J."/>
            <person name="Kim D.R."/>
            <person name="Lee K.I."/>
            <person name="Lim H.K."/>
            <person name="Park N.J."/>
            <person name="Hwang I.T."/>
            <person name="Yang K.S."/>
        </authorList>
    </citation>
    <scope>NUCLEOTIDE SEQUENCE [LARGE SCALE GENOMIC DNA]</scope>
    <source>
        <strain evidence="14 15">HPL-003</strain>
    </source>
</reference>
<dbReference type="Gene3D" id="3.40.50.1100">
    <property type="match status" value="2"/>
</dbReference>
<dbReference type="AlphaFoldDB" id="G7W0B9"/>
<comment type="cofactor">
    <cofactor evidence="2 12">
        <name>pyridoxal 5'-phosphate</name>
        <dbReference type="ChEBI" id="CHEBI:597326"/>
    </cofactor>
</comment>
<keyword evidence="6 12" id="KW-0028">Amino-acid biosynthesis</keyword>
<comment type="subunit">
    <text evidence="5 12">Homotetramer.</text>
</comment>
<dbReference type="CDD" id="cd01562">
    <property type="entry name" value="Thr-dehyd"/>
    <property type="match status" value="1"/>
</dbReference>
<dbReference type="OrthoDB" id="9811476at2"/>
<dbReference type="GO" id="GO:0004794">
    <property type="term" value="F:threonine deaminase activity"/>
    <property type="evidence" value="ECO:0007669"/>
    <property type="project" value="UniProtKB-UniRule"/>
</dbReference>
<dbReference type="PANTHER" id="PTHR48078:SF11">
    <property type="entry name" value="THREONINE DEHYDRATASE, MITOCHONDRIAL"/>
    <property type="match status" value="1"/>
</dbReference>
<dbReference type="HOGENOM" id="CLU_021152_4_2_9"/>
<dbReference type="GO" id="GO:0030170">
    <property type="term" value="F:pyridoxal phosphate binding"/>
    <property type="evidence" value="ECO:0007669"/>
    <property type="project" value="InterPro"/>
</dbReference>
<dbReference type="CDD" id="cd04907">
    <property type="entry name" value="ACT_ThrD-I_2"/>
    <property type="match status" value="1"/>
</dbReference>
<dbReference type="InterPro" id="IPR001721">
    <property type="entry name" value="TD_ACT-like"/>
</dbReference>
<reference key="2">
    <citation type="submission" date="2011-11" db="EMBL/GenBank/DDBJ databases">
        <authorList>
            <person name="Shin S.H."/>
            <person name="Kim S."/>
            <person name="Kim J.Y."/>
        </authorList>
    </citation>
    <scope>NUCLEOTIDE SEQUENCE</scope>
    <source>
        <strain>HPL-003</strain>
    </source>
</reference>
<keyword evidence="10 12" id="KW-0100">Branched-chain amino acid biosynthesis</keyword>
<dbReference type="GO" id="GO:0006567">
    <property type="term" value="P:L-threonine catabolic process"/>
    <property type="evidence" value="ECO:0007669"/>
    <property type="project" value="TreeGrafter"/>
</dbReference>
<reference evidence="15" key="1">
    <citation type="submission" date="2011-11" db="EMBL/GenBank/DDBJ databases">
        <title>Complete sequence of Paenibacillus terrae HPL-003.</title>
        <authorList>
            <person name="Shin S.H."/>
            <person name="Kim S."/>
            <person name="Kim J.Y."/>
        </authorList>
    </citation>
    <scope>NUCLEOTIDE SEQUENCE [LARGE SCALE GENOMIC DNA]</scope>
    <source>
        <strain evidence="15">HPL-003</strain>
    </source>
</reference>
<protein>
    <recommendedName>
        <fullName evidence="12">L-threonine dehydratase</fullName>
        <ecNumber evidence="12">4.3.1.19</ecNumber>
    </recommendedName>
    <alternativeName>
        <fullName evidence="12">Threonine deaminase</fullName>
    </alternativeName>
</protein>
<name>G7W0B9_PAETH</name>
<dbReference type="InterPro" id="IPR011820">
    <property type="entry name" value="IlvA"/>
</dbReference>